<dbReference type="PANTHER" id="PTHR45620">
    <property type="entry name" value="PDF RECEPTOR-LIKE PROTEIN-RELATED"/>
    <property type="match status" value="1"/>
</dbReference>
<accession>A0ABD1EQ77</accession>
<evidence type="ECO:0000259" key="12">
    <source>
        <dbReference type="PROSITE" id="PS50227"/>
    </source>
</evidence>
<evidence type="ECO:0000313" key="14">
    <source>
        <dbReference type="EMBL" id="KAL1500929.1"/>
    </source>
</evidence>
<dbReference type="Pfam" id="PF02793">
    <property type="entry name" value="HRM"/>
    <property type="match status" value="1"/>
</dbReference>
<reference evidence="14 15" key="1">
    <citation type="submission" date="2024-05" db="EMBL/GenBank/DDBJ databases">
        <title>Genetic variation in Jamaican populations of the coffee berry borer (Hypothenemus hampei).</title>
        <authorList>
            <person name="Errbii M."/>
            <person name="Myrie A."/>
        </authorList>
    </citation>
    <scope>NUCLEOTIDE SEQUENCE [LARGE SCALE GENOMIC DNA]</scope>
    <source>
        <strain evidence="14">JA-Hopewell-2020-01-JO</strain>
        <tissue evidence="14">Whole body</tissue>
    </source>
</reference>
<evidence type="ECO:0000256" key="1">
    <source>
        <dbReference type="ARBA" id="ARBA00004651"/>
    </source>
</evidence>
<evidence type="ECO:0008006" key="16">
    <source>
        <dbReference type="Google" id="ProtNLM"/>
    </source>
</evidence>
<evidence type="ECO:0000256" key="8">
    <source>
        <dbReference type="ARBA" id="ARBA00023170"/>
    </source>
</evidence>
<dbReference type="SUPFAM" id="SSF81321">
    <property type="entry name" value="Family A G protein-coupled receptor-like"/>
    <property type="match status" value="1"/>
</dbReference>
<dbReference type="PROSITE" id="PS50227">
    <property type="entry name" value="G_PROTEIN_RECEP_F2_3"/>
    <property type="match status" value="1"/>
</dbReference>
<keyword evidence="10" id="KW-0807">Transducer</keyword>
<dbReference type="AlphaFoldDB" id="A0ABD1EQ77"/>
<name>A0ABD1EQ77_HYPHA</name>
<comment type="similarity">
    <text evidence="2">Belongs to the G-protein coupled receptor 2 family.</text>
</comment>
<feature type="transmembrane region" description="Helical" evidence="11">
    <location>
        <begin position="130"/>
        <end position="149"/>
    </location>
</feature>
<proteinExistence type="inferred from homology"/>
<feature type="transmembrane region" description="Helical" evidence="11">
    <location>
        <begin position="321"/>
        <end position="343"/>
    </location>
</feature>
<dbReference type="GO" id="GO:0004930">
    <property type="term" value="F:G protein-coupled receptor activity"/>
    <property type="evidence" value="ECO:0007669"/>
    <property type="project" value="UniProtKB-KW"/>
</dbReference>
<protein>
    <recommendedName>
        <fullName evidence="16">Calcitonin receptor</fullName>
    </recommendedName>
</protein>
<comment type="caution">
    <text evidence="14">The sequence shown here is derived from an EMBL/GenBank/DDBJ whole genome shotgun (WGS) entry which is preliminary data.</text>
</comment>
<dbReference type="PROSITE" id="PS50261">
    <property type="entry name" value="G_PROTEIN_RECEP_F2_4"/>
    <property type="match status" value="1"/>
</dbReference>
<keyword evidence="15" id="KW-1185">Reference proteome</keyword>
<dbReference type="EMBL" id="JBDJPC010000005">
    <property type="protein sequence ID" value="KAL1500929.1"/>
    <property type="molecule type" value="Genomic_DNA"/>
</dbReference>
<dbReference type="SUPFAM" id="SSF111418">
    <property type="entry name" value="Hormone receptor domain"/>
    <property type="match status" value="1"/>
</dbReference>
<evidence type="ECO:0000256" key="7">
    <source>
        <dbReference type="ARBA" id="ARBA00023136"/>
    </source>
</evidence>
<keyword evidence="8" id="KW-0675">Receptor</keyword>
<dbReference type="SMART" id="SM00008">
    <property type="entry name" value="HormR"/>
    <property type="match status" value="1"/>
</dbReference>
<gene>
    <name evidence="14" type="ORF">ABEB36_006347</name>
</gene>
<evidence type="ECO:0000256" key="10">
    <source>
        <dbReference type="ARBA" id="ARBA00023224"/>
    </source>
</evidence>
<dbReference type="GO" id="GO:0005886">
    <property type="term" value="C:plasma membrane"/>
    <property type="evidence" value="ECO:0007669"/>
    <property type="project" value="UniProtKB-SubCell"/>
</dbReference>
<dbReference type="InterPro" id="IPR001879">
    <property type="entry name" value="GPCR_2_extracellular_dom"/>
</dbReference>
<organism evidence="14 15">
    <name type="scientific">Hypothenemus hampei</name>
    <name type="common">Coffee berry borer</name>
    <dbReference type="NCBI Taxonomy" id="57062"/>
    <lineage>
        <taxon>Eukaryota</taxon>
        <taxon>Metazoa</taxon>
        <taxon>Ecdysozoa</taxon>
        <taxon>Arthropoda</taxon>
        <taxon>Hexapoda</taxon>
        <taxon>Insecta</taxon>
        <taxon>Pterygota</taxon>
        <taxon>Neoptera</taxon>
        <taxon>Endopterygota</taxon>
        <taxon>Coleoptera</taxon>
        <taxon>Polyphaga</taxon>
        <taxon>Cucujiformia</taxon>
        <taxon>Curculionidae</taxon>
        <taxon>Scolytinae</taxon>
        <taxon>Hypothenemus</taxon>
    </lineage>
</organism>
<dbReference type="InterPro" id="IPR017983">
    <property type="entry name" value="GPCR_2_secretin-like_CS"/>
</dbReference>
<evidence type="ECO:0000256" key="9">
    <source>
        <dbReference type="ARBA" id="ARBA00023180"/>
    </source>
</evidence>
<dbReference type="InterPro" id="IPR000832">
    <property type="entry name" value="GPCR_2_secretin-like"/>
</dbReference>
<dbReference type="Gene3D" id="1.20.1070.10">
    <property type="entry name" value="Rhodopsin 7-helix transmembrane proteins"/>
    <property type="match status" value="1"/>
</dbReference>
<feature type="domain" description="G-protein coupled receptors family 2 profile 1" evidence="12">
    <location>
        <begin position="7"/>
        <end position="84"/>
    </location>
</feature>
<keyword evidence="4 11" id="KW-0812">Transmembrane</keyword>
<keyword evidence="3" id="KW-1003">Cell membrane</keyword>
<dbReference type="Gene3D" id="4.10.1240.10">
    <property type="entry name" value="GPCR, family 2, extracellular hormone receptor domain"/>
    <property type="match status" value="1"/>
</dbReference>
<dbReference type="Proteomes" id="UP001566132">
    <property type="component" value="Unassembled WGS sequence"/>
</dbReference>
<feature type="domain" description="G-protein coupled receptors family 2 profile 2" evidence="13">
    <location>
        <begin position="93"/>
        <end position="344"/>
    </location>
</feature>
<keyword evidence="7 11" id="KW-0472">Membrane</keyword>
<evidence type="ECO:0000256" key="2">
    <source>
        <dbReference type="ARBA" id="ARBA00005314"/>
    </source>
</evidence>
<evidence type="ECO:0000259" key="13">
    <source>
        <dbReference type="PROSITE" id="PS50261"/>
    </source>
</evidence>
<dbReference type="PRINTS" id="PR00249">
    <property type="entry name" value="GPCRSECRETIN"/>
</dbReference>
<evidence type="ECO:0000256" key="6">
    <source>
        <dbReference type="ARBA" id="ARBA00023040"/>
    </source>
</evidence>
<dbReference type="Pfam" id="PF00002">
    <property type="entry name" value="7tm_2"/>
    <property type="match status" value="1"/>
</dbReference>
<dbReference type="PANTHER" id="PTHR45620:SF43">
    <property type="entry name" value="HECTOR, ISOFORM A"/>
    <property type="match status" value="1"/>
</dbReference>
<dbReference type="InterPro" id="IPR036445">
    <property type="entry name" value="GPCR_2_extracell_dom_sf"/>
</dbReference>
<keyword evidence="9" id="KW-0325">Glycoprotein</keyword>
<dbReference type="InterPro" id="IPR050332">
    <property type="entry name" value="GPCR_2"/>
</dbReference>
<sequence length="408" mass="46067">MIIEDLPCGNKTTSNSTKPGWCPEIFDSILCWPATPPGTVVNQSCPNTVGQSMLAFKECLPDGGWYVNDANVTWTNYMHCTGDDVILDYFKYINRLYLIGYAVSAIALIVSLTIFICFKALRCARIKIHVQLFLSFLLNNLLAIVWYALVVTKIQVTNDNPIWCQLLYVGKEFFMIATYIWMFLEALHLHIALAVVFLSDEKAIKWFYGFGWSVPVAIVSIHNIVRLCYSHDTDRCFLEESTFSTWFVTLPIAVTLIMSMGFLINILRVLITVMHPTSANPAPEGVKKAVRAALILTPLFGLQFLLIPVKPAVTNPLYTLHQYVSVIITSYQGLCCAILFCFANHEVHQAIRRTYQRQLGFQYTRSTNPDSVAIVNNNNYNCNHRQQNGTVAIPLLLVRTVDDGNKTL</sequence>
<dbReference type="PROSITE" id="PS00649">
    <property type="entry name" value="G_PROTEIN_RECEP_F2_1"/>
    <property type="match status" value="1"/>
</dbReference>
<evidence type="ECO:0000256" key="4">
    <source>
        <dbReference type="ARBA" id="ARBA00022692"/>
    </source>
</evidence>
<feature type="transmembrane region" description="Helical" evidence="11">
    <location>
        <begin position="292"/>
        <end position="309"/>
    </location>
</feature>
<evidence type="ECO:0000313" key="15">
    <source>
        <dbReference type="Proteomes" id="UP001566132"/>
    </source>
</evidence>
<evidence type="ECO:0000256" key="3">
    <source>
        <dbReference type="ARBA" id="ARBA00022475"/>
    </source>
</evidence>
<comment type="subcellular location">
    <subcellularLocation>
        <location evidence="1">Cell membrane</location>
        <topology evidence="1">Multi-pass membrane protein</topology>
    </subcellularLocation>
</comment>
<keyword evidence="6" id="KW-0297">G-protein coupled receptor</keyword>
<feature type="transmembrane region" description="Helical" evidence="11">
    <location>
        <begin position="245"/>
        <end position="271"/>
    </location>
</feature>
<evidence type="ECO:0000256" key="5">
    <source>
        <dbReference type="ARBA" id="ARBA00022989"/>
    </source>
</evidence>
<feature type="transmembrane region" description="Helical" evidence="11">
    <location>
        <begin position="96"/>
        <end position="118"/>
    </location>
</feature>
<dbReference type="InterPro" id="IPR017981">
    <property type="entry name" value="GPCR_2-like_7TM"/>
</dbReference>
<keyword evidence="5 11" id="KW-1133">Transmembrane helix</keyword>
<feature type="transmembrane region" description="Helical" evidence="11">
    <location>
        <begin position="206"/>
        <end position="225"/>
    </location>
</feature>
<evidence type="ECO:0000256" key="11">
    <source>
        <dbReference type="SAM" id="Phobius"/>
    </source>
</evidence>
<feature type="transmembrane region" description="Helical" evidence="11">
    <location>
        <begin position="176"/>
        <end position="199"/>
    </location>
</feature>